<evidence type="ECO:0000313" key="3">
    <source>
        <dbReference type="Proteomes" id="UP000018050"/>
    </source>
</evidence>
<dbReference type="AlphaFoldDB" id="U6GQ02"/>
<evidence type="ECO:0000256" key="1">
    <source>
        <dbReference type="SAM" id="MobiDB-lite"/>
    </source>
</evidence>
<accession>U6GQ02</accession>
<proteinExistence type="predicted"/>
<evidence type="ECO:0000313" key="2">
    <source>
        <dbReference type="EMBL" id="CDI80679.1"/>
    </source>
</evidence>
<gene>
    <name evidence="2" type="ORF">EAH_00054570</name>
</gene>
<dbReference type="OMA" id="FTNPHPF"/>
<feature type="compositionally biased region" description="Acidic residues" evidence="1">
    <location>
        <begin position="89"/>
        <end position="103"/>
    </location>
</feature>
<feature type="compositionally biased region" description="Low complexity" evidence="1">
    <location>
        <begin position="574"/>
        <end position="583"/>
    </location>
</feature>
<feature type="region of interest" description="Disordered" evidence="1">
    <location>
        <begin position="513"/>
        <end position="613"/>
    </location>
</feature>
<feature type="compositionally biased region" description="Polar residues" evidence="1">
    <location>
        <begin position="521"/>
        <end position="536"/>
    </location>
</feature>
<feature type="region of interest" description="Disordered" evidence="1">
    <location>
        <begin position="65"/>
        <end position="126"/>
    </location>
</feature>
<dbReference type="RefSeq" id="XP_013249387.1">
    <property type="nucleotide sequence ID" value="XM_013393933.1"/>
</dbReference>
<organism evidence="2 3">
    <name type="scientific">Eimeria acervulina</name>
    <name type="common">Coccidian parasite</name>
    <dbReference type="NCBI Taxonomy" id="5801"/>
    <lineage>
        <taxon>Eukaryota</taxon>
        <taxon>Sar</taxon>
        <taxon>Alveolata</taxon>
        <taxon>Apicomplexa</taxon>
        <taxon>Conoidasida</taxon>
        <taxon>Coccidia</taxon>
        <taxon>Eucoccidiorida</taxon>
        <taxon>Eimeriorina</taxon>
        <taxon>Eimeriidae</taxon>
        <taxon>Eimeria</taxon>
    </lineage>
</organism>
<name>U6GQ02_EIMAC</name>
<dbReference type="OrthoDB" id="448686at2759"/>
<dbReference type="VEuPathDB" id="ToxoDB:EAH_00054570"/>
<keyword evidence="3" id="KW-1185">Reference proteome</keyword>
<sequence>MALPLLCFRHSVERFRVQLLRPCILNVPYNSFLPNPPQCNLSRPQQQHLLFPLCLHLSTRGFSNAESPHRHSSSLADKEKRTQSPADEALTDILEEETSSADADDQHRAERRTDTESKEEKQEGEDADFDYISAGDLSDCPPALQEFVFTNPHPFPFTVDPEDLTPGQIKAVVNTLLNRKNGNPAAAAGATAKAAAESGTGATGAAGNGNGVYTEASRWCSESGLELHAGEEEKWLQYPEPNVLWPNPLLHNHRLQPFTCSVSSASDSEEKAEQATSAAAPAAAAEKEEEEEVLSCASRVNKLQLRLNRLRLEELWKYAGVYGASWDELEEVYIHFLQQQQQRQQQWDSRKQQILEYAGVVCTRRLRAKRKEYLKEVGVDIKDLDPDIVEDILRPRSLFRRMTRKLYYKWHDAYFAPWRAGGLQSVLKAFLTLRMLQRETNERFLHLQKSVVDSEVGAFAAGPHAKRTSRDTSKASHAAAAATAAAAQAEANHQSSMQLEAKLQRILMRKYNRVPVGSKRPPQQTKNIKTETQCMQTEKAPLHADESTHADESMHADSSVHADEPMHANTSTHAAAAAAAAAAGENKSEAAQTAEGIWDFTGVGRPGQRSKQI</sequence>
<dbReference type="GeneID" id="25273527"/>
<feature type="compositionally biased region" description="Basic and acidic residues" evidence="1">
    <location>
        <begin position="540"/>
        <end position="566"/>
    </location>
</feature>
<feature type="compositionally biased region" description="Basic and acidic residues" evidence="1">
    <location>
        <begin position="104"/>
        <end position="121"/>
    </location>
</feature>
<evidence type="ECO:0008006" key="4">
    <source>
        <dbReference type="Google" id="ProtNLM"/>
    </source>
</evidence>
<feature type="compositionally biased region" description="Low complexity" evidence="1">
    <location>
        <begin position="274"/>
        <end position="284"/>
    </location>
</feature>
<reference evidence="2" key="1">
    <citation type="submission" date="2013-10" db="EMBL/GenBank/DDBJ databases">
        <title>Genomic analysis of the causative agents of coccidiosis in chickens.</title>
        <authorList>
            <person name="Reid A.J."/>
            <person name="Blake D."/>
            <person name="Billington K."/>
            <person name="Browne H."/>
            <person name="Dunn M."/>
            <person name="Hung S."/>
            <person name="Kawahara F."/>
            <person name="Miranda-Saavedra D."/>
            <person name="Mourier T."/>
            <person name="Nagra H."/>
            <person name="Otto T.D."/>
            <person name="Rawlings N."/>
            <person name="Sanchez A."/>
            <person name="Sanders M."/>
            <person name="Subramaniam C."/>
            <person name="Tay Y."/>
            <person name="Dear P."/>
            <person name="Doerig C."/>
            <person name="Gruber A."/>
            <person name="Parkinson J."/>
            <person name="Shirley M."/>
            <person name="Wan K.L."/>
            <person name="Berriman M."/>
            <person name="Tomley F."/>
            <person name="Pain A."/>
        </authorList>
    </citation>
    <scope>NUCLEOTIDE SEQUENCE</scope>
    <source>
        <strain evidence="2">Houghton</strain>
    </source>
</reference>
<dbReference type="Proteomes" id="UP000018050">
    <property type="component" value="Unassembled WGS sequence"/>
</dbReference>
<protein>
    <recommendedName>
        <fullName evidence="4">Chromosome III, complete sequence, related</fullName>
    </recommendedName>
</protein>
<feature type="region of interest" description="Disordered" evidence="1">
    <location>
        <begin position="265"/>
        <end position="286"/>
    </location>
</feature>
<reference evidence="2" key="2">
    <citation type="submission" date="2013-10" db="EMBL/GenBank/DDBJ databases">
        <authorList>
            <person name="Aslett M."/>
        </authorList>
    </citation>
    <scope>NUCLEOTIDE SEQUENCE</scope>
    <source>
        <strain evidence="2">Houghton</strain>
    </source>
</reference>
<dbReference type="EMBL" id="HG671285">
    <property type="protein sequence ID" value="CDI80679.1"/>
    <property type="molecule type" value="Genomic_DNA"/>
</dbReference>